<dbReference type="GO" id="GO:0005737">
    <property type="term" value="C:cytoplasm"/>
    <property type="evidence" value="ECO:0007669"/>
    <property type="project" value="TreeGrafter"/>
</dbReference>
<dbReference type="SUPFAM" id="SSF48179">
    <property type="entry name" value="6-phosphogluconate dehydrogenase C-terminal domain-like"/>
    <property type="match status" value="1"/>
</dbReference>
<evidence type="ECO:0000313" key="7">
    <source>
        <dbReference type="EMBL" id="ORX65105.1"/>
    </source>
</evidence>
<dbReference type="InterPro" id="IPR013332">
    <property type="entry name" value="KPR_N"/>
</dbReference>
<evidence type="ECO:0000313" key="8">
    <source>
        <dbReference type="Proteomes" id="UP000193922"/>
    </source>
</evidence>
<dbReference type="AlphaFoldDB" id="A0A1Y1VVQ9"/>
<dbReference type="InterPro" id="IPR013328">
    <property type="entry name" value="6PGD_dom2"/>
</dbReference>
<dbReference type="InterPro" id="IPR036291">
    <property type="entry name" value="NAD(P)-bd_dom_sf"/>
</dbReference>
<keyword evidence="8" id="KW-1185">Reference proteome</keyword>
<dbReference type="OrthoDB" id="3609at2759"/>
<dbReference type="GO" id="GO:0008677">
    <property type="term" value="F:2-dehydropantoate 2-reductase activity"/>
    <property type="evidence" value="ECO:0007669"/>
    <property type="project" value="UniProtKB-EC"/>
</dbReference>
<dbReference type="Pfam" id="PF02558">
    <property type="entry name" value="ApbA"/>
    <property type="match status" value="1"/>
</dbReference>
<dbReference type="Proteomes" id="UP000193922">
    <property type="component" value="Unassembled WGS sequence"/>
</dbReference>
<comment type="catalytic activity">
    <reaction evidence="4">
        <text>(R)-pantoate + NADP(+) = 2-dehydropantoate + NADPH + H(+)</text>
        <dbReference type="Rhea" id="RHEA:16233"/>
        <dbReference type="ChEBI" id="CHEBI:11561"/>
        <dbReference type="ChEBI" id="CHEBI:15378"/>
        <dbReference type="ChEBI" id="CHEBI:15980"/>
        <dbReference type="ChEBI" id="CHEBI:57783"/>
        <dbReference type="ChEBI" id="CHEBI:58349"/>
        <dbReference type="EC" id="1.1.1.169"/>
    </reaction>
</comment>
<proteinExistence type="inferred from homology"/>
<dbReference type="GO" id="GO:0015940">
    <property type="term" value="P:pantothenate biosynthetic process"/>
    <property type="evidence" value="ECO:0007669"/>
    <property type="project" value="InterPro"/>
</dbReference>
<evidence type="ECO:0000259" key="5">
    <source>
        <dbReference type="Pfam" id="PF02558"/>
    </source>
</evidence>
<reference evidence="7 8" key="1">
    <citation type="submission" date="2016-07" db="EMBL/GenBank/DDBJ databases">
        <title>Pervasive Adenine N6-methylation of Active Genes in Fungi.</title>
        <authorList>
            <consortium name="DOE Joint Genome Institute"/>
            <person name="Mondo S.J."/>
            <person name="Dannebaum R.O."/>
            <person name="Kuo R.C."/>
            <person name="Labutti K."/>
            <person name="Haridas S."/>
            <person name="Kuo A."/>
            <person name="Salamov A."/>
            <person name="Ahrendt S.R."/>
            <person name="Lipzen A."/>
            <person name="Sullivan W."/>
            <person name="Andreopoulos W.B."/>
            <person name="Clum A."/>
            <person name="Lindquist E."/>
            <person name="Daum C."/>
            <person name="Ramamoorthy G.K."/>
            <person name="Gryganskyi A."/>
            <person name="Culley D."/>
            <person name="Magnuson J.K."/>
            <person name="James T.Y."/>
            <person name="O'Malley M.A."/>
            <person name="Stajich J.E."/>
            <person name="Spatafora J.W."/>
            <person name="Visel A."/>
            <person name="Grigoriev I.V."/>
        </authorList>
    </citation>
    <scope>NUCLEOTIDE SEQUENCE [LARGE SCALE GENOMIC DNA]</scope>
    <source>
        <strain evidence="7 8">ATCC 12442</strain>
    </source>
</reference>
<comment type="similarity">
    <text evidence="1 4">Belongs to the ketopantoate reductase family.</text>
</comment>
<evidence type="ECO:0000256" key="4">
    <source>
        <dbReference type="RuleBase" id="RU362068"/>
    </source>
</evidence>
<dbReference type="SUPFAM" id="SSF51735">
    <property type="entry name" value="NAD(P)-binding Rossmann-fold domains"/>
    <property type="match status" value="1"/>
</dbReference>
<dbReference type="InterPro" id="IPR008927">
    <property type="entry name" value="6-PGluconate_DH-like_C_sf"/>
</dbReference>
<evidence type="ECO:0000256" key="2">
    <source>
        <dbReference type="ARBA" id="ARBA00022857"/>
    </source>
</evidence>
<feature type="domain" description="Ketopantoate reductase C-terminal" evidence="6">
    <location>
        <begin position="199"/>
        <end position="328"/>
    </location>
</feature>
<dbReference type="PANTHER" id="PTHR21708:SF25">
    <property type="entry name" value="PROTEIN PAM1-RELATED"/>
    <property type="match status" value="1"/>
</dbReference>
<dbReference type="Pfam" id="PF08546">
    <property type="entry name" value="ApbA_C"/>
    <property type="match status" value="1"/>
</dbReference>
<feature type="domain" description="Ketopantoate reductase N-terminal" evidence="5">
    <location>
        <begin position="10"/>
        <end position="154"/>
    </location>
</feature>
<dbReference type="NCBIfam" id="TIGR00745">
    <property type="entry name" value="apbA_panE"/>
    <property type="match status" value="1"/>
</dbReference>
<dbReference type="InterPro" id="IPR003710">
    <property type="entry name" value="ApbA"/>
</dbReference>
<dbReference type="GeneID" id="63799981"/>
<evidence type="ECO:0000259" key="6">
    <source>
        <dbReference type="Pfam" id="PF08546"/>
    </source>
</evidence>
<dbReference type="STRING" id="61395.A0A1Y1VVQ9"/>
<dbReference type="EC" id="1.1.1.169" evidence="4"/>
<sequence>MAAVNSPIKVLLVGTGALGSIYAWRLDVSGKAHVTTVCRSNYEAVKKDGFRINSLAFGDEVYRPHNVVRTVAEAVADGEIYDFVIVCTKALPNLVDSSDIIAPAVRDPRTIIMLIQNGIGIEGPYAARYPNNPIVSTVAYLDSSQPSSGTINHGVVTLLDMGLFSPTTANYNVGSVAARVEELGEMWRDNGVHVLISEDIQKSRWAKLVWNASFNTVSVVSGGNDTRQMLDSAECKALIRSLMVEIIKAGETVTGSKLVYLGGFEKPDDIINNTDMLPKPVTPSMLMDFRAKRPMEHAVILRNPIELAKKHGVEVPHLETVYALLTMVENRYLTQSKL</sequence>
<gene>
    <name evidence="7" type="ORF">DL89DRAFT_132854</name>
</gene>
<evidence type="ECO:0000256" key="1">
    <source>
        <dbReference type="ARBA" id="ARBA00007870"/>
    </source>
</evidence>
<comment type="function">
    <text evidence="4">Catalyzes the NADPH-dependent reduction of ketopantoate into pantoic acid.</text>
</comment>
<keyword evidence="2 4" id="KW-0521">NADP</keyword>
<organism evidence="7 8">
    <name type="scientific">Linderina pennispora</name>
    <dbReference type="NCBI Taxonomy" id="61395"/>
    <lineage>
        <taxon>Eukaryota</taxon>
        <taxon>Fungi</taxon>
        <taxon>Fungi incertae sedis</taxon>
        <taxon>Zoopagomycota</taxon>
        <taxon>Kickxellomycotina</taxon>
        <taxon>Kickxellomycetes</taxon>
        <taxon>Kickxellales</taxon>
        <taxon>Kickxellaceae</taxon>
        <taxon>Linderina</taxon>
    </lineage>
</organism>
<comment type="caution">
    <text evidence="7">The sequence shown here is derived from an EMBL/GenBank/DDBJ whole genome shotgun (WGS) entry which is preliminary data.</text>
</comment>
<keyword evidence="3 4" id="KW-0560">Oxidoreductase</keyword>
<name>A0A1Y1VVQ9_9FUNG</name>
<dbReference type="FunFam" id="1.10.1040.10:FF:000017">
    <property type="entry name" value="2-dehydropantoate 2-reductase"/>
    <property type="match status" value="1"/>
</dbReference>
<accession>A0A1Y1VVQ9</accession>
<dbReference type="PANTHER" id="PTHR21708">
    <property type="entry name" value="PROBABLE 2-DEHYDROPANTOATE 2-REDUCTASE"/>
    <property type="match status" value="1"/>
</dbReference>
<dbReference type="RefSeq" id="XP_040739469.1">
    <property type="nucleotide sequence ID" value="XM_040883333.1"/>
</dbReference>
<dbReference type="Gene3D" id="3.40.50.720">
    <property type="entry name" value="NAD(P)-binding Rossmann-like Domain"/>
    <property type="match status" value="1"/>
</dbReference>
<protein>
    <recommendedName>
        <fullName evidence="4">2-dehydropantoate 2-reductase</fullName>
        <ecNumber evidence="4">1.1.1.169</ecNumber>
    </recommendedName>
    <alternativeName>
        <fullName evidence="4">Ketopantoate reductase</fullName>
    </alternativeName>
</protein>
<dbReference type="InterPro" id="IPR051402">
    <property type="entry name" value="KPR-Related"/>
</dbReference>
<evidence type="ECO:0000256" key="3">
    <source>
        <dbReference type="ARBA" id="ARBA00023002"/>
    </source>
</evidence>
<dbReference type="Gene3D" id="1.10.1040.10">
    <property type="entry name" value="N-(1-d-carboxylethyl)-l-norvaline Dehydrogenase, domain 2"/>
    <property type="match status" value="1"/>
</dbReference>
<dbReference type="InterPro" id="IPR013752">
    <property type="entry name" value="KPA_reductase"/>
</dbReference>
<dbReference type="EMBL" id="MCFD01000046">
    <property type="protein sequence ID" value="ORX65105.1"/>
    <property type="molecule type" value="Genomic_DNA"/>
</dbReference>